<dbReference type="EMBL" id="HE601177">
    <property type="protein sequence ID" value="CAS01102.1"/>
    <property type="molecule type" value="Genomic_DNA"/>
</dbReference>
<dbReference type="KEGG" id="cbr:CBG_26673"/>
<feature type="region of interest" description="Disordered" evidence="1">
    <location>
        <begin position="155"/>
        <end position="177"/>
    </location>
</feature>
<sequence>MSGYNGNGDTISITTNSVTPIAHSLVLEQFLRTSSESALLSETVPGVKIVNTKKQTLSSQVDCSKEARTERKSATCAIHNENDDDLKDGPIKRKPRNIRKATNASQSDIKSINSKIMFFHLCHLHNWNRTDDSVFYFQGKETLFHKYFQDVADEMDDEQTKEPIQQTSSKRQQKRKSRDQNVIDVFCYAKIQKQQQRATMTYNPDINNSVNLRRNIMRVMNEAERNVRTWSNYVIEDRANMTKSLDCRAKTANTSKTKMFSAIMVINNLEEQFKADNKLIRRLTNNGIIDDKYFLREMAKNDVQEHLLEDTIRETRRYAEATIAEMISIEREILQGRVSNHLEFVDILRSRMMAREMNQMREAFLTGAGASIDDRRDDDERRSRVDTSSDDQSSRRSTSTRRSRSLSTQRSATPQ</sequence>
<evidence type="ECO:0000256" key="1">
    <source>
        <dbReference type="SAM" id="MobiDB-lite"/>
    </source>
</evidence>
<proteinExistence type="predicted"/>
<name>B6IE38_CAEBR</name>
<evidence type="ECO:0000313" key="4">
    <source>
        <dbReference type="WormBase" id="CBG26673"/>
    </source>
</evidence>
<keyword evidence="3" id="KW-1185">Reference proteome</keyword>
<dbReference type="WormBase" id="CBG26673">
    <property type="protein sequence ID" value="CBP48175"/>
    <property type="gene ID" value="WBGene00088087"/>
</dbReference>
<reference evidence="2 3" key="2">
    <citation type="journal article" date="2011" name="PLoS Genet.">
        <title>Caenorhabditis briggsae recombinant inbred line genotypes reveal inter-strain incompatibility and the evolution of recombination.</title>
        <authorList>
            <person name="Ross J.A."/>
            <person name="Koboldt D.C."/>
            <person name="Staisch J.E."/>
            <person name="Chamberlin H.M."/>
            <person name="Gupta B.P."/>
            <person name="Miller R.D."/>
            <person name="Baird S.E."/>
            <person name="Haag E.S."/>
        </authorList>
    </citation>
    <scope>NUCLEOTIDE SEQUENCE [LARGE SCALE GENOMIC DNA]</scope>
    <source>
        <strain evidence="2 3">AF16</strain>
    </source>
</reference>
<reference evidence="2 3" key="1">
    <citation type="journal article" date="2003" name="PLoS Biol.">
        <title>The genome sequence of Caenorhabditis briggsae: a platform for comparative genomics.</title>
        <authorList>
            <person name="Stein L.D."/>
            <person name="Bao Z."/>
            <person name="Blasiar D."/>
            <person name="Blumenthal T."/>
            <person name="Brent M.R."/>
            <person name="Chen N."/>
            <person name="Chinwalla A."/>
            <person name="Clarke L."/>
            <person name="Clee C."/>
            <person name="Coghlan A."/>
            <person name="Coulson A."/>
            <person name="D'Eustachio P."/>
            <person name="Fitch D.H."/>
            <person name="Fulton L.A."/>
            <person name="Fulton R.E."/>
            <person name="Griffiths-Jones S."/>
            <person name="Harris T.W."/>
            <person name="Hillier L.W."/>
            <person name="Kamath R."/>
            <person name="Kuwabara P.E."/>
            <person name="Mardis E.R."/>
            <person name="Marra M.A."/>
            <person name="Miner T.L."/>
            <person name="Minx P."/>
            <person name="Mullikin J.C."/>
            <person name="Plumb R.W."/>
            <person name="Rogers J."/>
            <person name="Schein J.E."/>
            <person name="Sohrmann M."/>
            <person name="Spieth J."/>
            <person name="Stajich J.E."/>
            <person name="Wei C."/>
            <person name="Willey D."/>
            <person name="Wilson R.K."/>
            <person name="Durbin R."/>
            <person name="Waterston R.H."/>
        </authorList>
    </citation>
    <scope>NUCLEOTIDE SEQUENCE [LARGE SCALE GENOMIC DNA]</scope>
    <source>
        <strain evidence="2 3">AF16</strain>
    </source>
</reference>
<evidence type="ECO:0000313" key="2">
    <source>
        <dbReference type="EMBL" id="CAS01102.1"/>
    </source>
</evidence>
<dbReference type="GeneID" id="68918146"/>
<dbReference type="HOGENOM" id="CLU_662642_0_0_1"/>
<evidence type="ECO:0000313" key="3">
    <source>
        <dbReference type="Proteomes" id="UP000008549"/>
    </source>
</evidence>
<feature type="region of interest" description="Disordered" evidence="1">
    <location>
        <begin position="366"/>
        <end position="415"/>
    </location>
</feature>
<feature type="compositionally biased region" description="Basic and acidic residues" evidence="1">
    <location>
        <begin position="372"/>
        <end position="387"/>
    </location>
</feature>
<protein>
    <submittedName>
        <fullName evidence="2">Protein CBG26673</fullName>
    </submittedName>
</protein>
<feature type="compositionally biased region" description="Low complexity" evidence="1">
    <location>
        <begin position="405"/>
        <end position="415"/>
    </location>
</feature>
<gene>
    <name evidence="2 4" type="ORF">CBG26673</name>
    <name evidence="2" type="ORF">CBG_26673</name>
</gene>
<dbReference type="CTD" id="68918146"/>
<dbReference type="RefSeq" id="XP_045100659.1">
    <property type="nucleotide sequence ID" value="XM_045240933.1"/>
</dbReference>
<accession>B6IE38</accession>
<dbReference type="AlphaFoldDB" id="B6IE38"/>
<dbReference type="Proteomes" id="UP000008549">
    <property type="component" value="Unassembled WGS sequence"/>
</dbReference>
<organism evidence="2 3">
    <name type="scientific">Caenorhabditis briggsae</name>
    <dbReference type="NCBI Taxonomy" id="6238"/>
    <lineage>
        <taxon>Eukaryota</taxon>
        <taxon>Metazoa</taxon>
        <taxon>Ecdysozoa</taxon>
        <taxon>Nematoda</taxon>
        <taxon>Chromadorea</taxon>
        <taxon>Rhabditida</taxon>
        <taxon>Rhabditina</taxon>
        <taxon>Rhabditomorpha</taxon>
        <taxon>Rhabditoidea</taxon>
        <taxon>Rhabditidae</taxon>
        <taxon>Peloderinae</taxon>
        <taxon>Caenorhabditis</taxon>
    </lineage>
</organism>